<organism evidence="2 3">
    <name type="scientific">Drosophila virilis</name>
    <name type="common">Fruit fly</name>
    <dbReference type="NCBI Taxonomy" id="7244"/>
    <lineage>
        <taxon>Eukaryota</taxon>
        <taxon>Metazoa</taxon>
        <taxon>Ecdysozoa</taxon>
        <taxon>Arthropoda</taxon>
        <taxon>Hexapoda</taxon>
        <taxon>Insecta</taxon>
        <taxon>Pterygota</taxon>
        <taxon>Neoptera</taxon>
        <taxon>Endopterygota</taxon>
        <taxon>Diptera</taxon>
        <taxon>Brachycera</taxon>
        <taxon>Muscomorpha</taxon>
        <taxon>Ephydroidea</taxon>
        <taxon>Drosophilidae</taxon>
        <taxon>Drosophila</taxon>
    </lineage>
</organism>
<dbReference type="AlphaFoldDB" id="A0A0Q9WKI7"/>
<keyword evidence="3" id="KW-1185">Reference proteome</keyword>
<gene>
    <name evidence="2" type="primary">Dvir\GJ25929</name>
    <name evidence="2" type="ORF">Dvir_GJ25929</name>
</gene>
<dbReference type="EMBL" id="CH940651">
    <property type="protein sequence ID" value="KRF82081.1"/>
    <property type="molecule type" value="Genomic_DNA"/>
</dbReference>
<proteinExistence type="predicted"/>
<evidence type="ECO:0000256" key="1">
    <source>
        <dbReference type="SAM" id="MobiDB-lite"/>
    </source>
</evidence>
<protein>
    <submittedName>
        <fullName evidence="2">Uncharacterized protein</fullName>
    </submittedName>
</protein>
<reference evidence="2 3" key="1">
    <citation type="journal article" date="2007" name="Nature">
        <title>Evolution of genes and genomes on the Drosophila phylogeny.</title>
        <authorList>
            <consortium name="Drosophila 12 Genomes Consortium"/>
            <person name="Clark A.G."/>
            <person name="Eisen M.B."/>
            <person name="Smith D.R."/>
            <person name="Bergman C.M."/>
            <person name="Oliver B."/>
            <person name="Markow T.A."/>
            <person name="Kaufman T.C."/>
            <person name="Kellis M."/>
            <person name="Gelbart W."/>
            <person name="Iyer V.N."/>
            <person name="Pollard D.A."/>
            <person name="Sackton T.B."/>
            <person name="Larracuente A.M."/>
            <person name="Singh N.D."/>
            <person name="Abad J.P."/>
            <person name="Abt D.N."/>
            <person name="Adryan B."/>
            <person name="Aguade M."/>
            <person name="Akashi H."/>
            <person name="Anderson W.W."/>
            <person name="Aquadro C.F."/>
            <person name="Ardell D.H."/>
            <person name="Arguello R."/>
            <person name="Artieri C.G."/>
            <person name="Barbash D.A."/>
            <person name="Barker D."/>
            <person name="Barsanti P."/>
            <person name="Batterham P."/>
            <person name="Batzoglou S."/>
            <person name="Begun D."/>
            <person name="Bhutkar A."/>
            <person name="Blanco E."/>
            <person name="Bosak S.A."/>
            <person name="Bradley R.K."/>
            <person name="Brand A.D."/>
            <person name="Brent M.R."/>
            <person name="Brooks A.N."/>
            <person name="Brown R.H."/>
            <person name="Butlin R.K."/>
            <person name="Caggese C."/>
            <person name="Calvi B.R."/>
            <person name="Bernardo de Carvalho A."/>
            <person name="Caspi A."/>
            <person name="Castrezana S."/>
            <person name="Celniker S.E."/>
            <person name="Chang J.L."/>
            <person name="Chapple C."/>
            <person name="Chatterji S."/>
            <person name="Chinwalla A."/>
            <person name="Civetta A."/>
            <person name="Clifton S.W."/>
            <person name="Comeron J.M."/>
            <person name="Costello J.C."/>
            <person name="Coyne J.A."/>
            <person name="Daub J."/>
            <person name="David R.G."/>
            <person name="Delcher A.L."/>
            <person name="Delehaunty K."/>
            <person name="Do C.B."/>
            <person name="Ebling H."/>
            <person name="Edwards K."/>
            <person name="Eickbush T."/>
            <person name="Evans J.D."/>
            <person name="Filipski A."/>
            <person name="Findeiss S."/>
            <person name="Freyhult E."/>
            <person name="Fulton L."/>
            <person name="Fulton R."/>
            <person name="Garcia A.C."/>
            <person name="Gardiner A."/>
            <person name="Garfield D.A."/>
            <person name="Garvin B.E."/>
            <person name="Gibson G."/>
            <person name="Gilbert D."/>
            <person name="Gnerre S."/>
            <person name="Godfrey J."/>
            <person name="Good R."/>
            <person name="Gotea V."/>
            <person name="Gravely B."/>
            <person name="Greenberg A.J."/>
            <person name="Griffiths-Jones S."/>
            <person name="Gross S."/>
            <person name="Guigo R."/>
            <person name="Gustafson E.A."/>
            <person name="Haerty W."/>
            <person name="Hahn M.W."/>
            <person name="Halligan D.L."/>
            <person name="Halpern A.L."/>
            <person name="Halter G.M."/>
            <person name="Han M.V."/>
            <person name="Heger A."/>
            <person name="Hillier L."/>
            <person name="Hinrichs A.S."/>
            <person name="Holmes I."/>
            <person name="Hoskins R.A."/>
            <person name="Hubisz M.J."/>
            <person name="Hultmark D."/>
            <person name="Huntley M.A."/>
            <person name="Jaffe D.B."/>
            <person name="Jagadeeshan S."/>
            <person name="Jeck W.R."/>
            <person name="Johnson J."/>
            <person name="Jones C.D."/>
            <person name="Jordan W.C."/>
            <person name="Karpen G.H."/>
            <person name="Kataoka E."/>
            <person name="Keightley P.D."/>
            <person name="Kheradpour P."/>
            <person name="Kirkness E.F."/>
            <person name="Koerich L.B."/>
            <person name="Kristiansen K."/>
            <person name="Kudrna D."/>
            <person name="Kulathinal R.J."/>
            <person name="Kumar S."/>
            <person name="Kwok R."/>
            <person name="Lander E."/>
            <person name="Langley C.H."/>
            <person name="Lapoint R."/>
            <person name="Lazzaro B.P."/>
            <person name="Lee S.J."/>
            <person name="Levesque L."/>
            <person name="Li R."/>
            <person name="Lin C.F."/>
            <person name="Lin M.F."/>
            <person name="Lindblad-Toh K."/>
            <person name="Llopart A."/>
            <person name="Long M."/>
            <person name="Low L."/>
            <person name="Lozovsky E."/>
            <person name="Lu J."/>
            <person name="Luo M."/>
            <person name="Machado C.A."/>
            <person name="Makalowski W."/>
            <person name="Marzo M."/>
            <person name="Matsuda M."/>
            <person name="Matzkin L."/>
            <person name="McAllister B."/>
            <person name="McBride C.S."/>
            <person name="McKernan B."/>
            <person name="McKernan K."/>
            <person name="Mendez-Lago M."/>
            <person name="Minx P."/>
            <person name="Mollenhauer M.U."/>
            <person name="Montooth K."/>
            <person name="Mount S.M."/>
            <person name="Mu X."/>
            <person name="Myers E."/>
            <person name="Negre B."/>
            <person name="Newfeld S."/>
            <person name="Nielsen R."/>
            <person name="Noor M.A."/>
            <person name="O'Grady P."/>
            <person name="Pachter L."/>
            <person name="Papaceit M."/>
            <person name="Parisi M.J."/>
            <person name="Parisi M."/>
            <person name="Parts L."/>
            <person name="Pedersen J.S."/>
            <person name="Pesole G."/>
            <person name="Phillippy A.M."/>
            <person name="Ponting C.P."/>
            <person name="Pop M."/>
            <person name="Porcelli D."/>
            <person name="Powell J.R."/>
            <person name="Prohaska S."/>
            <person name="Pruitt K."/>
            <person name="Puig M."/>
            <person name="Quesneville H."/>
            <person name="Ram K.R."/>
            <person name="Rand D."/>
            <person name="Rasmussen M.D."/>
            <person name="Reed L.K."/>
            <person name="Reenan R."/>
            <person name="Reily A."/>
            <person name="Remington K.A."/>
            <person name="Rieger T.T."/>
            <person name="Ritchie M.G."/>
            <person name="Robin C."/>
            <person name="Rogers Y.H."/>
            <person name="Rohde C."/>
            <person name="Rozas J."/>
            <person name="Rubenfield M.J."/>
            <person name="Ruiz A."/>
            <person name="Russo S."/>
            <person name="Salzberg S.L."/>
            <person name="Sanchez-Gracia A."/>
            <person name="Saranga D.J."/>
            <person name="Sato H."/>
            <person name="Schaeffer S.W."/>
            <person name="Schatz M.C."/>
            <person name="Schlenke T."/>
            <person name="Schwartz R."/>
            <person name="Segarra C."/>
            <person name="Singh R.S."/>
            <person name="Sirot L."/>
            <person name="Sirota M."/>
            <person name="Sisneros N.B."/>
            <person name="Smith C.D."/>
            <person name="Smith T.F."/>
            <person name="Spieth J."/>
            <person name="Stage D.E."/>
            <person name="Stark A."/>
            <person name="Stephan W."/>
            <person name="Strausberg R.L."/>
            <person name="Strempel S."/>
            <person name="Sturgill D."/>
            <person name="Sutton G."/>
            <person name="Sutton G.G."/>
            <person name="Tao W."/>
            <person name="Teichmann S."/>
            <person name="Tobari Y.N."/>
            <person name="Tomimura Y."/>
            <person name="Tsolas J.M."/>
            <person name="Valente V.L."/>
            <person name="Venter E."/>
            <person name="Venter J.C."/>
            <person name="Vicario S."/>
            <person name="Vieira F.G."/>
            <person name="Vilella A.J."/>
            <person name="Villasante A."/>
            <person name="Walenz B."/>
            <person name="Wang J."/>
            <person name="Wasserman M."/>
            <person name="Watts T."/>
            <person name="Wilson D."/>
            <person name="Wilson R.K."/>
            <person name="Wing R.A."/>
            <person name="Wolfner M.F."/>
            <person name="Wong A."/>
            <person name="Wong G.K."/>
            <person name="Wu C.I."/>
            <person name="Wu G."/>
            <person name="Yamamoto D."/>
            <person name="Yang H.P."/>
            <person name="Yang S.P."/>
            <person name="Yorke J.A."/>
            <person name="Yoshida K."/>
            <person name="Zdobnov E."/>
            <person name="Zhang P."/>
            <person name="Zhang Y."/>
            <person name="Zimin A.V."/>
            <person name="Baldwin J."/>
            <person name="Abdouelleil A."/>
            <person name="Abdulkadir J."/>
            <person name="Abebe A."/>
            <person name="Abera B."/>
            <person name="Abreu J."/>
            <person name="Acer S.C."/>
            <person name="Aftuck L."/>
            <person name="Alexander A."/>
            <person name="An P."/>
            <person name="Anderson E."/>
            <person name="Anderson S."/>
            <person name="Arachi H."/>
            <person name="Azer M."/>
            <person name="Bachantsang P."/>
            <person name="Barry A."/>
            <person name="Bayul T."/>
            <person name="Berlin A."/>
            <person name="Bessette D."/>
            <person name="Bloom T."/>
            <person name="Blye J."/>
            <person name="Boguslavskiy L."/>
            <person name="Bonnet C."/>
            <person name="Boukhgalter B."/>
            <person name="Bourzgui I."/>
            <person name="Brown A."/>
            <person name="Cahill P."/>
            <person name="Channer S."/>
            <person name="Cheshatsang Y."/>
            <person name="Chuda L."/>
            <person name="Citroen M."/>
            <person name="Collymore A."/>
            <person name="Cooke P."/>
            <person name="Costello M."/>
            <person name="D'Aco K."/>
            <person name="Daza R."/>
            <person name="De Haan G."/>
            <person name="DeGray S."/>
            <person name="DeMaso C."/>
            <person name="Dhargay N."/>
            <person name="Dooley K."/>
            <person name="Dooley E."/>
            <person name="Doricent M."/>
            <person name="Dorje P."/>
            <person name="Dorjee K."/>
            <person name="Dupes A."/>
            <person name="Elong R."/>
            <person name="Falk J."/>
            <person name="Farina A."/>
            <person name="Faro S."/>
            <person name="Ferguson D."/>
            <person name="Fisher S."/>
            <person name="Foley C.D."/>
            <person name="Franke A."/>
            <person name="Friedrich D."/>
            <person name="Gadbois L."/>
            <person name="Gearin G."/>
            <person name="Gearin C.R."/>
            <person name="Giannoukos G."/>
            <person name="Goode T."/>
            <person name="Graham J."/>
            <person name="Grandbois E."/>
            <person name="Grewal S."/>
            <person name="Gyaltsen K."/>
            <person name="Hafez N."/>
            <person name="Hagos B."/>
            <person name="Hall J."/>
            <person name="Henson C."/>
            <person name="Hollinger A."/>
            <person name="Honan T."/>
            <person name="Huard M.D."/>
            <person name="Hughes L."/>
            <person name="Hurhula B."/>
            <person name="Husby M.E."/>
            <person name="Kamat A."/>
            <person name="Kanga B."/>
            <person name="Kashin S."/>
            <person name="Khazanovich D."/>
            <person name="Kisner P."/>
            <person name="Lance K."/>
            <person name="Lara M."/>
            <person name="Lee W."/>
            <person name="Lennon N."/>
            <person name="Letendre F."/>
            <person name="LeVine R."/>
            <person name="Lipovsky A."/>
            <person name="Liu X."/>
            <person name="Liu J."/>
            <person name="Liu S."/>
            <person name="Lokyitsang T."/>
            <person name="Lokyitsang Y."/>
            <person name="Lubonja R."/>
            <person name="Lui A."/>
            <person name="MacDonald P."/>
            <person name="Magnisalis V."/>
            <person name="Maru K."/>
            <person name="Matthews C."/>
            <person name="McCusker W."/>
            <person name="McDonough S."/>
            <person name="Mehta T."/>
            <person name="Meldrim J."/>
            <person name="Meneus L."/>
            <person name="Mihai O."/>
            <person name="Mihalev A."/>
            <person name="Mihova T."/>
            <person name="Mittelman R."/>
            <person name="Mlenga V."/>
            <person name="Montmayeur A."/>
            <person name="Mulrain L."/>
            <person name="Navidi A."/>
            <person name="Naylor J."/>
            <person name="Negash T."/>
            <person name="Nguyen T."/>
            <person name="Nguyen N."/>
            <person name="Nicol R."/>
            <person name="Norbu C."/>
            <person name="Norbu N."/>
            <person name="Novod N."/>
            <person name="O'Neill B."/>
            <person name="Osman S."/>
            <person name="Markiewicz E."/>
            <person name="Oyono O.L."/>
            <person name="Patti C."/>
            <person name="Phunkhang P."/>
            <person name="Pierre F."/>
            <person name="Priest M."/>
            <person name="Raghuraman S."/>
            <person name="Rege F."/>
            <person name="Reyes R."/>
            <person name="Rise C."/>
            <person name="Rogov P."/>
            <person name="Ross K."/>
            <person name="Ryan E."/>
            <person name="Settipalli S."/>
            <person name="Shea T."/>
            <person name="Sherpa N."/>
            <person name="Shi L."/>
            <person name="Shih D."/>
            <person name="Sparrow T."/>
            <person name="Spaulding J."/>
            <person name="Stalker J."/>
            <person name="Stange-Thomann N."/>
            <person name="Stavropoulos S."/>
            <person name="Stone C."/>
            <person name="Strader C."/>
            <person name="Tesfaye S."/>
            <person name="Thomson T."/>
            <person name="Thoulutsang Y."/>
            <person name="Thoulutsang D."/>
            <person name="Topham K."/>
            <person name="Topping I."/>
            <person name="Tsamla T."/>
            <person name="Vassiliev H."/>
            <person name="Vo A."/>
            <person name="Wangchuk T."/>
            <person name="Wangdi T."/>
            <person name="Weiand M."/>
            <person name="Wilkinson J."/>
            <person name="Wilson A."/>
            <person name="Yadav S."/>
            <person name="Young G."/>
            <person name="Yu Q."/>
            <person name="Zembek L."/>
            <person name="Zhong D."/>
            <person name="Zimmer A."/>
            <person name="Zwirko Z."/>
            <person name="Jaffe D.B."/>
            <person name="Alvarez P."/>
            <person name="Brockman W."/>
            <person name="Butler J."/>
            <person name="Chin C."/>
            <person name="Gnerre S."/>
            <person name="Grabherr M."/>
            <person name="Kleber M."/>
            <person name="Mauceli E."/>
            <person name="MacCallum I."/>
        </authorList>
    </citation>
    <scope>NUCLEOTIDE SEQUENCE [LARGE SCALE GENOMIC DNA]</scope>
    <source>
        <strain evidence="3">Tucson 15010-1051.87</strain>
    </source>
</reference>
<evidence type="ECO:0000313" key="3">
    <source>
        <dbReference type="Proteomes" id="UP000008792"/>
    </source>
</evidence>
<dbReference type="OrthoDB" id="308383at2759"/>
<evidence type="ECO:0000313" key="2">
    <source>
        <dbReference type="EMBL" id="KRF82081.1"/>
    </source>
</evidence>
<name>A0A0Q9WKI7_DROVI</name>
<feature type="region of interest" description="Disordered" evidence="1">
    <location>
        <begin position="63"/>
        <end position="82"/>
    </location>
</feature>
<dbReference type="Proteomes" id="UP000008792">
    <property type="component" value="Unassembled WGS sequence"/>
</dbReference>
<dbReference type="STRING" id="7244.A0A0Q9WKI7"/>
<dbReference type="InParanoid" id="A0A0Q9WKI7"/>
<feature type="compositionally biased region" description="Basic and acidic residues" evidence="1">
    <location>
        <begin position="63"/>
        <end position="74"/>
    </location>
</feature>
<accession>A0A0Q9WKI7</accession>
<feature type="region of interest" description="Disordered" evidence="1">
    <location>
        <begin position="110"/>
        <end position="131"/>
    </location>
</feature>
<sequence>MPAVTNKLPSTLIVEPSIKTDPLPPPPPYELSAGHVSNVTISITTKPSKEQLLKLNKLEAHDEVQAQADTEKPHSMAPLHSDNWKLQEKSANVNLLNSEALKRKLPLQQQQQQQLQQQQLQQQQQQIEEIA</sequence>